<dbReference type="EMBL" id="LSFI01000037">
    <property type="protein sequence ID" value="OAG27192.1"/>
    <property type="molecule type" value="Genomic_DNA"/>
</dbReference>
<dbReference type="Pfam" id="PF12801">
    <property type="entry name" value="Fer4_5"/>
    <property type="match status" value="1"/>
</dbReference>
<keyword evidence="3" id="KW-0479">Metal-binding</keyword>
<gene>
    <name evidence="9" type="ORF">TH606_08255</name>
</gene>
<evidence type="ECO:0000259" key="8">
    <source>
        <dbReference type="PROSITE" id="PS51379"/>
    </source>
</evidence>
<keyword evidence="7" id="KW-0812">Transmembrane</keyword>
<keyword evidence="5" id="KW-0408">Iron</keyword>
<comment type="caution">
    <text evidence="9">The sequence shown here is derived from an EMBL/GenBank/DDBJ whole genome shotgun (WGS) entry which is preliminary data.</text>
</comment>
<evidence type="ECO:0000256" key="2">
    <source>
        <dbReference type="ARBA" id="ARBA00022485"/>
    </source>
</evidence>
<dbReference type="InterPro" id="IPR017900">
    <property type="entry name" value="4Fe4S_Fe_S_CS"/>
</dbReference>
<organism evidence="9 10">
    <name type="scientific">Thermodesulfatator autotrophicus</name>
    <dbReference type="NCBI Taxonomy" id="1795632"/>
    <lineage>
        <taxon>Bacteria</taxon>
        <taxon>Pseudomonadati</taxon>
        <taxon>Thermodesulfobacteriota</taxon>
        <taxon>Thermodesulfobacteria</taxon>
        <taxon>Thermodesulfobacteriales</taxon>
        <taxon>Thermodesulfatatoraceae</taxon>
        <taxon>Thermodesulfatator</taxon>
    </lineage>
</organism>
<keyword evidence="7" id="KW-1133">Transmembrane helix</keyword>
<reference evidence="9 10" key="1">
    <citation type="submission" date="2016-02" db="EMBL/GenBank/DDBJ databases">
        <title>Draft genome sequence of Thermodesulfatator sp. S606.</title>
        <authorList>
            <person name="Lai Q."/>
            <person name="Cao J."/>
            <person name="Dupont S."/>
            <person name="Shao Z."/>
            <person name="Jebbar M."/>
            <person name="Alain K."/>
        </authorList>
    </citation>
    <scope>NUCLEOTIDE SEQUENCE [LARGE SCALE GENOMIC DNA]</scope>
    <source>
        <strain evidence="9 10">S606</strain>
    </source>
</reference>
<dbReference type="PROSITE" id="PS00198">
    <property type="entry name" value="4FE4S_FER_1"/>
    <property type="match status" value="2"/>
</dbReference>
<evidence type="ECO:0000256" key="1">
    <source>
        <dbReference type="ARBA" id="ARBA00022448"/>
    </source>
</evidence>
<keyword evidence="4" id="KW-0249">Electron transport</keyword>
<dbReference type="STRING" id="1795632.TH606_08255"/>
<keyword evidence="6" id="KW-0411">Iron-sulfur</keyword>
<proteinExistence type="predicted"/>
<dbReference type="OrthoDB" id="9786132at2"/>
<dbReference type="SUPFAM" id="SSF54862">
    <property type="entry name" value="4Fe-4S ferredoxins"/>
    <property type="match status" value="1"/>
</dbReference>
<evidence type="ECO:0000256" key="6">
    <source>
        <dbReference type="ARBA" id="ARBA00023014"/>
    </source>
</evidence>
<dbReference type="AlphaFoldDB" id="A0A177E7I2"/>
<dbReference type="GO" id="GO:0046872">
    <property type="term" value="F:metal ion binding"/>
    <property type="evidence" value="ECO:0007669"/>
    <property type="project" value="UniProtKB-KW"/>
</dbReference>
<dbReference type="GO" id="GO:0051539">
    <property type="term" value="F:4 iron, 4 sulfur cluster binding"/>
    <property type="evidence" value="ECO:0007669"/>
    <property type="project" value="UniProtKB-KW"/>
</dbReference>
<dbReference type="InterPro" id="IPR017896">
    <property type="entry name" value="4Fe4S_Fe-S-bd"/>
</dbReference>
<feature type="transmembrane region" description="Helical" evidence="7">
    <location>
        <begin position="12"/>
        <end position="28"/>
    </location>
</feature>
<protein>
    <recommendedName>
        <fullName evidence="8">4Fe-4S ferredoxin-type domain-containing protein</fullName>
    </recommendedName>
</protein>
<feature type="transmembrane region" description="Helical" evidence="7">
    <location>
        <begin position="34"/>
        <end position="52"/>
    </location>
</feature>
<dbReference type="PANTHER" id="PTHR30176">
    <property type="entry name" value="FERREDOXIN-TYPE PROTEIN NAPH"/>
    <property type="match status" value="1"/>
</dbReference>
<keyword evidence="10" id="KW-1185">Reference proteome</keyword>
<evidence type="ECO:0000256" key="5">
    <source>
        <dbReference type="ARBA" id="ARBA00023004"/>
    </source>
</evidence>
<evidence type="ECO:0000313" key="9">
    <source>
        <dbReference type="EMBL" id="OAG27192.1"/>
    </source>
</evidence>
<dbReference type="Gene3D" id="3.30.70.20">
    <property type="match status" value="1"/>
</dbReference>
<keyword evidence="2" id="KW-0004">4Fe-4S</keyword>
<feature type="domain" description="4Fe-4S ferredoxin-type" evidence="8">
    <location>
        <begin position="190"/>
        <end position="218"/>
    </location>
</feature>
<dbReference type="Proteomes" id="UP000076964">
    <property type="component" value="Unassembled WGS sequence"/>
</dbReference>
<feature type="domain" description="4Fe-4S ferredoxin-type" evidence="8">
    <location>
        <begin position="159"/>
        <end position="187"/>
    </location>
</feature>
<dbReference type="Pfam" id="PF13237">
    <property type="entry name" value="Fer4_10"/>
    <property type="match status" value="1"/>
</dbReference>
<dbReference type="GO" id="GO:0005886">
    <property type="term" value="C:plasma membrane"/>
    <property type="evidence" value="ECO:0007669"/>
    <property type="project" value="TreeGrafter"/>
</dbReference>
<sequence>MRRNISLRRARIQWALLPIFLIAAGLGWKYHWLGFVVPIAMIMGMVGGVMRGRYVCGNLCPRGAFLDRLLARISPKKEIPAFFRNPYLRAFMFVFLIGMLAFQISRDPGNIMHWGFSFWLICFVTSVLAIMLGILFHYRTWCSFCPIGSFGALLGGHKRALSIEREKCTGCLLCEKVCPMTLKVASQNSGNLICNRDCIQCLECASHCPKNILSLIKTSQEKESCAEESPLQEALQR</sequence>
<evidence type="ECO:0000256" key="3">
    <source>
        <dbReference type="ARBA" id="ARBA00022723"/>
    </source>
</evidence>
<evidence type="ECO:0000313" key="10">
    <source>
        <dbReference type="Proteomes" id="UP000076964"/>
    </source>
</evidence>
<evidence type="ECO:0000256" key="7">
    <source>
        <dbReference type="SAM" id="Phobius"/>
    </source>
</evidence>
<keyword evidence="7" id="KW-0472">Membrane</keyword>
<dbReference type="InterPro" id="IPR051684">
    <property type="entry name" value="Electron_Trans/Redox"/>
</dbReference>
<keyword evidence="1" id="KW-0813">Transport</keyword>
<feature type="transmembrane region" description="Helical" evidence="7">
    <location>
        <begin position="116"/>
        <end position="136"/>
    </location>
</feature>
<dbReference type="PANTHER" id="PTHR30176:SF3">
    <property type="entry name" value="FERREDOXIN-TYPE PROTEIN NAPH"/>
    <property type="match status" value="1"/>
</dbReference>
<dbReference type="PROSITE" id="PS51379">
    <property type="entry name" value="4FE4S_FER_2"/>
    <property type="match status" value="2"/>
</dbReference>
<evidence type="ECO:0000256" key="4">
    <source>
        <dbReference type="ARBA" id="ARBA00022982"/>
    </source>
</evidence>
<accession>A0A177E7I2</accession>
<name>A0A177E7I2_9BACT</name>
<dbReference type="RefSeq" id="WP_068542812.1">
    <property type="nucleotide sequence ID" value="NZ_LSFI01000037.1"/>
</dbReference>
<feature type="transmembrane region" description="Helical" evidence="7">
    <location>
        <begin position="86"/>
        <end position="104"/>
    </location>
</feature>